<comment type="subcellular location">
    <subcellularLocation>
        <location evidence="8">Cytoplasm</location>
    </subcellularLocation>
</comment>
<dbReference type="Pfam" id="PF00202">
    <property type="entry name" value="Aminotran_3"/>
    <property type="match status" value="1"/>
</dbReference>
<dbReference type="NCBIfam" id="NF000818">
    <property type="entry name" value="PRK00062.1"/>
    <property type="match status" value="1"/>
</dbReference>
<evidence type="ECO:0000256" key="1">
    <source>
        <dbReference type="ARBA" id="ARBA00001579"/>
    </source>
</evidence>
<keyword evidence="6 8" id="KW-0413">Isomerase</keyword>
<dbReference type="Proteomes" id="UP001239759">
    <property type="component" value="Unassembled WGS sequence"/>
</dbReference>
<dbReference type="Gene3D" id="3.40.640.10">
    <property type="entry name" value="Type I PLP-dependent aspartate aminotransferase-like (Major domain)"/>
    <property type="match status" value="1"/>
</dbReference>
<evidence type="ECO:0000256" key="4">
    <source>
        <dbReference type="ARBA" id="ARBA00008981"/>
    </source>
</evidence>
<evidence type="ECO:0000256" key="6">
    <source>
        <dbReference type="ARBA" id="ARBA00023235"/>
    </source>
</evidence>
<comment type="cofactor">
    <cofactor evidence="2 8">
        <name>pyridoxal 5'-phosphate</name>
        <dbReference type="ChEBI" id="CHEBI:597326"/>
    </cofactor>
</comment>
<feature type="compositionally biased region" description="Polar residues" evidence="9">
    <location>
        <begin position="30"/>
        <end position="53"/>
    </location>
</feature>
<dbReference type="CDD" id="cd00610">
    <property type="entry name" value="OAT_like"/>
    <property type="match status" value="1"/>
</dbReference>
<dbReference type="SUPFAM" id="SSF53383">
    <property type="entry name" value="PLP-dependent transferases"/>
    <property type="match status" value="1"/>
</dbReference>
<keyword evidence="8" id="KW-0963">Cytoplasm</keyword>
<evidence type="ECO:0000313" key="11">
    <source>
        <dbReference type="Proteomes" id="UP001239759"/>
    </source>
</evidence>
<dbReference type="InterPro" id="IPR004639">
    <property type="entry name" value="4pyrrol_synth_GluAld_NH2Trfase"/>
</dbReference>
<dbReference type="Gene3D" id="3.90.1150.10">
    <property type="entry name" value="Aspartate Aminotransferase, domain 1"/>
    <property type="match status" value="1"/>
</dbReference>
<comment type="similarity">
    <text evidence="4 8">Belongs to the class-III pyridoxal-phosphate-dependent aminotransferase family. HemL subfamily.</text>
</comment>
<dbReference type="EC" id="5.4.3.8" evidence="8"/>
<evidence type="ECO:0000256" key="8">
    <source>
        <dbReference type="HAMAP-Rule" id="MF_00375"/>
    </source>
</evidence>
<evidence type="ECO:0000313" key="10">
    <source>
        <dbReference type="EMBL" id="MDK4289651.1"/>
    </source>
</evidence>
<sequence length="482" mass="49921">MTQDNSHAAVDSSTVETTSVETARVETTRHSASGASTGNGADVDASSSATLPSARSEEWFRRAVNITPGGVNSPARTFDAVGGTARFITHGKGSRLFDVDGNEYVDLLCSYGPGIHGNAHPEIVAAVARAAEKGLGFGTPTTGEVELAELIAQRTAVDKVRLVNSGTEATMTAVRLARGYTGKSKIIKFQGCYHGHVDALLASAGSGVLTSSSPDSPGVTKAQASETIVVPYNDLEAVRQAFAENQGEVAAVIAEAAAGNMGTVAPEDGFNQALKQLAHDNGALLILDEVMTGFRTSYQGWYGIDGVAGDLVTFGKVISGGLPAAAFGGRADIMAHLAPEGPVYQAGTLSGNPVAVAAGTKSLQLADESLYQRIGAHADTLSEMISRALQAEGVAHNIQRAGTMLSVRFAEGQGRNFADMQAADTFRFGPFFHALLDNGVVVPPSAFETWFVHDALGDADFEILEKALAPAAKAAAAAQPMN</sequence>
<keyword evidence="5 8" id="KW-0663">Pyridoxal phosphate</keyword>
<gene>
    <name evidence="8 10" type="primary">hemL</name>
    <name evidence="10" type="ORF">QPX23_02740</name>
</gene>
<comment type="caution">
    <text evidence="10">The sequence shown here is derived from an EMBL/GenBank/DDBJ whole genome shotgun (WGS) entry which is preliminary data.</text>
</comment>
<accession>A0ABT7FVL3</accession>
<evidence type="ECO:0000256" key="3">
    <source>
        <dbReference type="ARBA" id="ARBA00004819"/>
    </source>
</evidence>
<evidence type="ECO:0000256" key="5">
    <source>
        <dbReference type="ARBA" id="ARBA00022898"/>
    </source>
</evidence>
<keyword evidence="7 8" id="KW-0627">Porphyrin biosynthesis</keyword>
<comment type="pathway">
    <text evidence="3">Porphyrin-containing compound metabolism; protoporphyrin-IX biosynthesis; 5-aminolevulinate from L-glutamyl-tRNA(Glu): step 2/2.</text>
</comment>
<comment type="subunit">
    <text evidence="8">Homodimer.</text>
</comment>
<protein>
    <recommendedName>
        <fullName evidence="8">Glutamate-1-semialdehyde 2,1-aminomutase</fullName>
        <shortName evidence="8">GSA</shortName>
        <ecNumber evidence="8">5.4.3.8</ecNumber>
    </recommendedName>
    <alternativeName>
        <fullName evidence="8">Glutamate-1-semialdehyde aminotransferase</fullName>
        <shortName evidence="8">GSA-AT</shortName>
    </alternativeName>
</protein>
<name>A0ABT7FVL3_9CORY</name>
<evidence type="ECO:0000256" key="2">
    <source>
        <dbReference type="ARBA" id="ARBA00001933"/>
    </source>
</evidence>
<dbReference type="PANTHER" id="PTHR43713:SF3">
    <property type="entry name" value="GLUTAMATE-1-SEMIALDEHYDE 2,1-AMINOMUTASE 1, CHLOROPLASTIC-RELATED"/>
    <property type="match status" value="1"/>
</dbReference>
<dbReference type="EMBL" id="JASNUQ010000003">
    <property type="protein sequence ID" value="MDK4289651.1"/>
    <property type="molecule type" value="Genomic_DNA"/>
</dbReference>
<dbReference type="InterPro" id="IPR049704">
    <property type="entry name" value="Aminotrans_3_PPA_site"/>
</dbReference>
<dbReference type="GO" id="GO:0042286">
    <property type="term" value="F:glutamate-1-semialdehyde 2,1-aminomutase activity"/>
    <property type="evidence" value="ECO:0007669"/>
    <property type="project" value="UniProtKB-EC"/>
</dbReference>
<reference evidence="10 11" key="1">
    <citation type="submission" date="2023-05" db="EMBL/GenBank/DDBJ databases">
        <title>Metabolic capabilities are highly conserved among human nasal-associated Corynebacterium species in pangenomic analyses.</title>
        <authorList>
            <person name="Tran T.H."/>
            <person name="Roberts A.Q."/>
            <person name="Escapa I.F."/>
            <person name="Gao W."/>
            <person name="Conlan S."/>
            <person name="Kong H."/>
            <person name="Segre J.A."/>
            <person name="Kelly M.S."/>
            <person name="Lemon K.P."/>
        </authorList>
    </citation>
    <scope>NUCLEOTIDE SEQUENCE [LARGE SCALE GENOMIC DNA]</scope>
    <source>
        <strain evidence="10 11">KPL3772</strain>
    </source>
</reference>
<dbReference type="InterPro" id="IPR015422">
    <property type="entry name" value="PyrdxlP-dep_Trfase_small"/>
</dbReference>
<feature type="modified residue" description="N6-(pyridoxal phosphate)lysine" evidence="8">
    <location>
        <position position="316"/>
    </location>
</feature>
<dbReference type="InterPro" id="IPR005814">
    <property type="entry name" value="Aminotrans_3"/>
</dbReference>
<feature type="region of interest" description="Disordered" evidence="9">
    <location>
        <begin position="1"/>
        <end position="54"/>
    </location>
</feature>
<dbReference type="RefSeq" id="WP_238632791.1">
    <property type="nucleotide sequence ID" value="NZ_JASNUL010000001.1"/>
</dbReference>
<organism evidence="10 11">
    <name type="scientific">Corynebacterium pseudodiphtheriticum</name>
    <dbReference type="NCBI Taxonomy" id="37637"/>
    <lineage>
        <taxon>Bacteria</taxon>
        <taxon>Bacillati</taxon>
        <taxon>Actinomycetota</taxon>
        <taxon>Actinomycetes</taxon>
        <taxon>Mycobacteriales</taxon>
        <taxon>Corynebacteriaceae</taxon>
        <taxon>Corynebacterium</taxon>
    </lineage>
</organism>
<evidence type="ECO:0000256" key="7">
    <source>
        <dbReference type="ARBA" id="ARBA00023244"/>
    </source>
</evidence>
<keyword evidence="11" id="KW-1185">Reference proteome</keyword>
<dbReference type="HAMAP" id="MF_00375">
    <property type="entry name" value="HemL_aminotrans_3"/>
    <property type="match status" value="1"/>
</dbReference>
<comment type="catalytic activity">
    <reaction evidence="1 8">
        <text>(S)-4-amino-5-oxopentanoate = 5-aminolevulinate</text>
        <dbReference type="Rhea" id="RHEA:14265"/>
        <dbReference type="ChEBI" id="CHEBI:57501"/>
        <dbReference type="ChEBI" id="CHEBI:356416"/>
        <dbReference type="EC" id="5.4.3.8"/>
    </reaction>
</comment>
<dbReference type="PROSITE" id="PS00600">
    <property type="entry name" value="AA_TRANSFER_CLASS_3"/>
    <property type="match status" value="1"/>
</dbReference>
<dbReference type="PANTHER" id="PTHR43713">
    <property type="entry name" value="GLUTAMATE-1-SEMIALDEHYDE 2,1-AMINOMUTASE"/>
    <property type="match status" value="1"/>
</dbReference>
<evidence type="ECO:0000256" key="9">
    <source>
        <dbReference type="SAM" id="MobiDB-lite"/>
    </source>
</evidence>
<dbReference type="InterPro" id="IPR015424">
    <property type="entry name" value="PyrdxlP-dep_Trfase"/>
</dbReference>
<dbReference type="NCBIfam" id="TIGR00713">
    <property type="entry name" value="hemL"/>
    <property type="match status" value="1"/>
</dbReference>
<dbReference type="InterPro" id="IPR015421">
    <property type="entry name" value="PyrdxlP-dep_Trfase_major"/>
</dbReference>
<proteinExistence type="inferred from homology"/>
<feature type="compositionally biased region" description="Low complexity" evidence="9">
    <location>
        <begin position="8"/>
        <end position="22"/>
    </location>
</feature>